<gene>
    <name evidence="1" type="ORF">APHCRT_0947</name>
</gene>
<reference evidence="1 2" key="1">
    <citation type="submission" date="2015-01" db="EMBL/GenBank/DDBJ databases">
        <title>Genome Sequencing of Rickettsiales.</title>
        <authorList>
            <person name="Daugherty S.C."/>
            <person name="Su Q."/>
            <person name="Abolude K."/>
            <person name="Beier-Sexton M."/>
            <person name="Carlyon J.A."/>
            <person name="Carter R."/>
            <person name="Day N.P."/>
            <person name="Dumler S.J."/>
            <person name="Dyachenko V."/>
            <person name="Godinez A."/>
            <person name="Kurtti T.J."/>
            <person name="Lichay M."/>
            <person name="Mullins K.E."/>
            <person name="Ott S."/>
            <person name="Pappas-Brown V."/>
            <person name="Paris D.H."/>
            <person name="Patel P."/>
            <person name="Richards A.L."/>
            <person name="Sadzewicz L."/>
            <person name="Sears K."/>
            <person name="Seidman D."/>
            <person name="Sengamalay N."/>
            <person name="Stenos J."/>
            <person name="Tallon L.J."/>
            <person name="Vincent G."/>
            <person name="Fraser C.M."/>
            <person name="Munderloh U."/>
            <person name="Dunning-Hotopp J.C."/>
        </authorList>
    </citation>
    <scope>NUCLEOTIDE SEQUENCE [LARGE SCALE GENOMIC DNA]</scope>
    <source>
        <strain evidence="1 2">CRT53-1</strain>
    </source>
</reference>
<proteinExistence type="predicted"/>
<dbReference type="Proteomes" id="UP000033722">
    <property type="component" value="Unassembled WGS sequence"/>
</dbReference>
<accession>A0A0F3Q2S5</accession>
<dbReference type="PATRIC" id="fig|1359157.3.peg.726"/>
<evidence type="ECO:0000313" key="1">
    <source>
        <dbReference type="EMBL" id="KJV85749.1"/>
    </source>
</evidence>
<dbReference type="AlphaFoldDB" id="A0A0F3Q2S5"/>
<evidence type="ECO:0000313" key="2">
    <source>
        <dbReference type="Proteomes" id="UP000033722"/>
    </source>
</evidence>
<protein>
    <submittedName>
        <fullName evidence="1">Uncharacterized protein</fullName>
    </submittedName>
</protein>
<dbReference type="EMBL" id="LAOD01000021">
    <property type="protein sequence ID" value="KJV85749.1"/>
    <property type="molecule type" value="Genomic_DNA"/>
</dbReference>
<organism evidence="1 2">
    <name type="scientific">Anaplasma phagocytophilum str. CRT53-1</name>
    <dbReference type="NCBI Taxonomy" id="1359157"/>
    <lineage>
        <taxon>Bacteria</taxon>
        <taxon>Pseudomonadati</taxon>
        <taxon>Pseudomonadota</taxon>
        <taxon>Alphaproteobacteria</taxon>
        <taxon>Rickettsiales</taxon>
        <taxon>Anaplasmataceae</taxon>
        <taxon>Anaplasma</taxon>
        <taxon>phagocytophilum group</taxon>
    </lineage>
</organism>
<name>A0A0F3Q2S5_ANAPH</name>
<comment type="caution">
    <text evidence="1">The sequence shown here is derived from an EMBL/GenBank/DDBJ whole genome shotgun (WGS) entry which is preliminary data.</text>
</comment>
<sequence>MLCIAFSCHFQYNKARTAKGHIVVTCPFYLSIVYDEKANSLFLREKQL</sequence>